<dbReference type="AlphaFoldDB" id="A0A6N9PYQ2"/>
<comment type="caution">
    <text evidence="1">The sequence shown here is derived from an EMBL/GenBank/DDBJ whole genome shotgun (WGS) entry which is preliminary data.</text>
</comment>
<sequence>MILISGITGFFDSNTIPPPEIDEKQFKKLCFSIIAEKNGKVLDFKKLKYPYNFYIVEVKVGYDHLYVLLNNHFPFVAFASTVNLENATFTYIDESWLSRKFTPYYRVMSTKELMETVVIKKIKGTITLENDNELNIAELSQLFYWKPTTVGEIVFNMWD</sequence>
<proteinExistence type="predicted"/>
<evidence type="ECO:0000313" key="2">
    <source>
        <dbReference type="Proteomes" id="UP000448943"/>
    </source>
</evidence>
<protein>
    <submittedName>
        <fullName evidence="1">Uncharacterized protein</fullName>
    </submittedName>
</protein>
<name>A0A6N9PYQ2_9BACL</name>
<organism evidence="1 2">
    <name type="scientific">Chengkuizengella marina</name>
    <dbReference type="NCBI Taxonomy" id="2507566"/>
    <lineage>
        <taxon>Bacteria</taxon>
        <taxon>Bacillati</taxon>
        <taxon>Bacillota</taxon>
        <taxon>Bacilli</taxon>
        <taxon>Bacillales</taxon>
        <taxon>Paenibacillaceae</taxon>
        <taxon>Chengkuizengella</taxon>
    </lineage>
</organism>
<accession>A0A6N9PYQ2</accession>
<dbReference type="Proteomes" id="UP000448943">
    <property type="component" value="Unassembled WGS sequence"/>
</dbReference>
<dbReference type="EMBL" id="SIJB01000016">
    <property type="protein sequence ID" value="NBI28651.1"/>
    <property type="molecule type" value="Genomic_DNA"/>
</dbReference>
<gene>
    <name evidence="1" type="ORF">ERL59_06750</name>
</gene>
<evidence type="ECO:0000313" key="1">
    <source>
        <dbReference type="EMBL" id="NBI28651.1"/>
    </source>
</evidence>
<dbReference type="OrthoDB" id="6313019at2"/>
<dbReference type="RefSeq" id="WP_160645444.1">
    <property type="nucleotide sequence ID" value="NZ_SIJB01000016.1"/>
</dbReference>
<keyword evidence="2" id="KW-1185">Reference proteome</keyword>
<reference evidence="1 2" key="1">
    <citation type="submission" date="2019-01" db="EMBL/GenBank/DDBJ databases">
        <title>Chengkuizengella sp. nov., isolated from deep-sea sediment of East Pacific Ocean.</title>
        <authorList>
            <person name="Yang J."/>
            <person name="Lai Q."/>
            <person name="Shao Z."/>
        </authorList>
    </citation>
    <scope>NUCLEOTIDE SEQUENCE [LARGE SCALE GENOMIC DNA]</scope>
    <source>
        <strain evidence="1 2">YPA3-1-1</strain>
    </source>
</reference>